<reference evidence="2 3" key="1">
    <citation type="submission" date="2019-02" db="EMBL/GenBank/DDBJ databases">
        <title>Genome sequencing of the rare red list fungi Antrodiella citrinella (Flaviporus citrinellus).</title>
        <authorList>
            <person name="Buettner E."/>
            <person name="Kellner H."/>
        </authorList>
    </citation>
    <scope>NUCLEOTIDE SEQUENCE [LARGE SCALE GENOMIC DNA]</scope>
    <source>
        <strain evidence="2 3">DSM 108506</strain>
    </source>
</reference>
<dbReference type="InterPro" id="IPR011009">
    <property type="entry name" value="Kinase-like_dom_sf"/>
</dbReference>
<dbReference type="AlphaFoldDB" id="A0A4S4N521"/>
<evidence type="ECO:0000313" key="2">
    <source>
        <dbReference type="EMBL" id="THH34159.1"/>
    </source>
</evidence>
<dbReference type="Gene3D" id="1.10.510.10">
    <property type="entry name" value="Transferase(Phosphotransferase) domain 1"/>
    <property type="match status" value="1"/>
</dbReference>
<evidence type="ECO:0000256" key="1">
    <source>
        <dbReference type="SAM" id="MobiDB-lite"/>
    </source>
</evidence>
<comment type="caution">
    <text evidence="2">The sequence shown here is derived from an EMBL/GenBank/DDBJ whole genome shotgun (WGS) entry which is preliminary data.</text>
</comment>
<name>A0A4S4N521_9APHY</name>
<accession>A0A4S4N521</accession>
<dbReference type="Proteomes" id="UP000308730">
    <property type="component" value="Unassembled WGS sequence"/>
</dbReference>
<dbReference type="SUPFAM" id="SSF56112">
    <property type="entry name" value="Protein kinase-like (PK-like)"/>
    <property type="match status" value="1"/>
</dbReference>
<evidence type="ECO:0000313" key="3">
    <source>
        <dbReference type="Proteomes" id="UP000308730"/>
    </source>
</evidence>
<evidence type="ECO:0008006" key="4">
    <source>
        <dbReference type="Google" id="ProtNLM"/>
    </source>
</evidence>
<protein>
    <recommendedName>
        <fullName evidence="4">Protein kinase domain-containing protein</fullName>
    </recommendedName>
</protein>
<dbReference type="OrthoDB" id="2687876at2759"/>
<dbReference type="EMBL" id="SGPM01000001">
    <property type="protein sequence ID" value="THH34159.1"/>
    <property type="molecule type" value="Genomic_DNA"/>
</dbReference>
<proteinExistence type="predicted"/>
<organism evidence="2 3">
    <name type="scientific">Antrodiella citrinella</name>
    <dbReference type="NCBI Taxonomy" id="2447956"/>
    <lineage>
        <taxon>Eukaryota</taxon>
        <taxon>Fungi</taxon>
        <taxon>Dikarya</taxon>
        <taxon>Basidiomycota</taxon>
        <taxon>Agaricomycotina</taxon>
        <taxon>Agaricomycetes</taxon>
        <taxon>Polyporales</taxon>
        <taxon>Steccherinaceae</taxon>
        <taxon>Antrodiella</taxon>
    </lineage>
</organism>
<feature type="compositionally biased region" description="Polar residues" evidence="1">
    <location>
        <begin position="269"/>
        <end position="278"/>
    </location>
</feature>
<gene>
    <name evidence="2" type="ORF">EUX98_g41</name>
</gene>
<sequence>MPHDTLWVLAHNKMTPELKRRCVDAFQKLHAHGILHGQPDLRHLLIGADGRVSIIDFSASRAVEPNKKLNLFHAKPADFEKELRIIKYKLDYEDAEVKEAILHARQDTQSKLEKAIYHARSVGIIPEPHIIRNEAPDRADMDELLSDDFFHVPDTKNNFERRWKRSSRTRSRDEMQIMVPGKTNLQIQRALTLLQSYGTPDIPNNRKRKSQEAISPNKRQRTEQLPPHTSSRGSVPHTPPHLIAGPSSLKRKSEATHSEAVTASKRPRLNSSPIVSSQLPPPRRTVPRPVPRPDLPPLPRSRSPIEYTISSSFSVDVAPDLPVASSSQSTSSAVKVRDFASEPYSGQRGYYVPHPPTEGRIAVNRALHIRWNNCLEALWFASRLPDTFRFYHTDADRLKYGLSGSRASEGSWALGTLKRAWAEEEILRSGSPVSKHYSLSTGALVDLTEDRPVSNAANHQADKFEFVVSNDIIQLMPKRNKRRRVLGPKTFPRGILRSTPLVKPISYQREDWPEVVLDPGNDGPELQEVPLSVGPVLNGTTLQGFLSSSCRHRNLLDIEVAREDEEERMKILAKKRLEEGRKAEREKEELENSFLFRVCKWASFPFS</sequence>
<feature type="compositionally biased region" description="Pro residues" evidence="1">
    <location>
        <begin position="279"/>
        <end position="299"/>
    </location>
</feature>
<feature type="region of interest" description="Disordered" evidence="1">
    <location>
        <begin position="197"/>
        <end position="303"/>
    </location>
</feature>
<keyword evidence="3" id="KW-1185">Reference proteome</keyword>